<proteinExistence type="predicted"/>
<feature type="compositionally biased region" description="Acidic residues" evidence="1">
    <location>
        <begin position="201"/>
        <end position="217"/>
    </location>
</feature>
<evidence type="ECO:0000256" key="1">
    <source>
        <dbReference type="SAM" id="MobiDB-lite"/>
    </source>
</evidence>
<evidence type="ECO:0000313" key="2">
    <source>
        <dbReference type="EMBL" id="CAD8484079.1"/>
    </source>
</evidence>
<dbReference type="EMBL" id="HBEP01014575">
    <property type="protein sequence ID" value="CAD8484079.1"/>
    <property type="molecule type" value="Transcribed_RNA"/>
</dbReference>
<reference evidence="2" key="1">
    <citation type="submission" date="2021-01" db="EMBL/GenBank/DDBJ databases">
        <authorList>
            <person name="Corre E."/>
            <person name="Pelletier E."/>
            <person name="Niang G."/>
            <person name="Scheremetjew M."/>
            <person name="Finn R."/>
            <person name="Kale V."/>
            <person name="Holt S."/>
            <person name="Cochrane G."/>
            <person name="Meng A."/>
            <person name="Brown T."/>
            <person name="Cohen L."/>
        </authorList>
    </citation>
    <scope>NUCLEOTIDE SEQUENCE</scope>
    <source>
        <strain evidence="2">CCMP1374</strain>
    </source>
</reference>
<feature type="region of interest" description="Disordered" evidence="1">
    <location>
        <begin position="541"/>
        <end position="571"/>
    </location>
</feature>
<protein>
    <submittedName>
        <fullName evidence="2">Uncharacterized protein</fullName>
    </submittedName>
</protein>
<feature type="compositionally biased region" description="Gly residues" evidence="1">
    <location>
        <begin position="96"/>
        <end position="108"/>
    </location>
</feature>
<accession>A0A7S0EG32</accession>
<sequence length="571" mass="60064">MMIVDWEDEDKIKGVIIRVKAFKGGLSNVAGMFARVQSIQEATSRQRATRFKVLFFLTEEAALEGSGVQCEREEDLTLVQLQGHADEDDGDSPSGQGEGEGGGEGGGAKTPLKKAAQVAKRTALRKAMAAVGLTKEDVVTRMKNVGVESVEDFKALEGAGPDHLQEIAERAGLALLEKVALGKYMQVVARVPLQGMRMAADADEDDEDADSDDEDEVPAAPAKAAKAGGEGKVKYPLLMYMLTGVPKGQREAVALDVLEGMCGALGKVVPEREKKNVMASAEAKLKVMGFRMEQLKPEAPGGADEVSALVTELGTGYEMPQAARGARGGAAVGQFATVATGQQEPGMATALGRVVANPDLPAGADALEISWKLVAGKVDEIDLSAVYNLAAGSSMVGSLGNGAKVLRGDSTSDAMLVIMRGLAMLQKGYYVAHPFDGTVVATFTGLQADVVSAVQQGMFVEEAWKKLGDPFFKEVGRKWREVGRLAGTRPVLGVVAEEPRTAHARRTLREHAASCTPAVQVGAADVKKLRTDVQVRRSVRQLGASRAPAGSHAHAVNSGGGGGCGRPHGRW</sequence>
<feature type="region of interest" description="Disordered" evidence="1">
    <location>
        <begin position="83"/>
        <end position="114"/>
    </location>
</feature>
<name>A0A7S0EG32_9EUKA</name>
<organism evidence="2">
    <name type="scientific">Phaeocystis antarctica</name>
    <dbReference type="NCBI Taxonomy" id="33657"/>
    <lineage>
        <taxon>Eukaryota</taxon>
        <taxon>Haptista</taxon>
        <taxon>Haptophyta</taxon>
        <taxon>Prymnesiophyceae</taxon>
        <taxon>Phaeocystales</taxon>
        <taxon>Phaeocystaceae</taxon>
        <taxon>Phaeocystis</taxon>
    </lineage>
</organism>
<dbReference type="AlphaFoldDB" id="A0A7S0EG32"/>
<gene>
    <name evidence="2" type="ORF">PANT1444_LOCUS8278</name>
</gene>
<feature type="region of interest" description="Disordered" evidence="1">
    <location>
        <begin position="200"/>
        <end position="225"/>
    </location>
</feature>
<feature type="compositionally biased region" description="Gly residues" evidence="1">
    <location>
        <begin position="558"/>
        <end position="571"/>
    </location>
</feature>